<feature type="transmembrane region" description="Helical" evidence="1">
    <location>
        <begin position="79"/>
        <end position="100"/>
    </location>
</feature>
<reference evidence="2 3" key="1">
    <citation type="submission" date="2016-06" db="EMBL/GenBank/DDBJ databases">
        <authorList>
            <person name="Kjaerup R.B."/>
            <person name="Dalgaard T.S."/>
            <person name="Juul-Madsen H.R."/>
        </authorList>
    </citation>
    <scope>NUCLEOTIDE SEQUENCE [LARGE SCALE GENOMIC DNA]</scope>
    <source>
        <strain evidence="2 3">1S159</strain>
    </source>
</reference>
<dbReference type="OrthoDB" id="6269932at2"/>
<dbReference type="EMBL" id="MAJU01000031">
    <property type="protein sequence ID" value="OCH17035.1"/>
    <property type="molecule type" value="Genomic_DNA"/>
</dbReference>
<feature type="transmembrane region" description="Helical" evidence="1">
    <location>
        <begin position="6"/>
        <end position="35"/>
    </location>
</feature>
<dbReference type="AlphaFoldDB" id="A0A1B9NTL5"/>
<dbReference type="Proteomes" id="UP000093523">
    <property type="component" value="Unassembled WGS sequence"/>
</dbReference>
<evidence type="ECO:0000256" key="1">
    <source>
        <dbReference type="SAM" id="Phobius"/>
    </source>
</evidence>
<organism evidence="2 3">
    <name type="scientific">Aliivibrio logei</name>
    <name type="common">Vibrio logei</name>
    <dbReference type="NCBI Taxonomy" id="688"/>
    <lineage>
        <taxon>Bacteria</taxon>
        <taxon>Pseudomonadati</taxon>
        <taxon>Pseudomonadota</taxon>
        <taxon>Gammaproteobacteria</taxon>
        <taxon>Vibrionales</taxon>
        <taxon>Vibrionaceae</taxon>
        <taxon>Aliivibrio</taxon>
    </lineage>
</organism>
<protein>
    <submittedName>
        <fullName evidence="2">Uncharacterized protein</fullName>
    </submittedName>
</protein>
<keyword evidence="1" id="KW-0812">Transmembrane</keyword>
<accession>A0A1B9NTL5</accession>
<sequence>MWRTMIVFLAYWIMAAHFLREGNVIVVSVLFLLPFTLFFNKEFVFRMLQAGLVIGVFAVWLPTIYHIADYRLATEQPWIRMALIMSGVIIFTLYCVWIMNHLIKQIKHNK</sequence>
<comment type="caution">
    <text evidence="2">The sequence shown here is derived from an EMBL/GenBank/DDBJ whole genome shotgun (WGS) entry which is preliminary data.</text>
</comment>
<keyword evidence="1" id="KW-1133">Transmembrane helix</keyword>
<keyword evidence="1" id="KW-0472">Membrane</keyword>
<dbReference type="RefSeq" id="WP_023604004.1">
    <property type="nucleotide sequence ID" value="NZ_CAWMPN010000031.1"/>
</dbReference>
<feature type="transmembrane region" description="Helical" evidence="1">
    <location>
        <begin position="47"/>
        <end position="67"/>
    </location>
</feature>
<evidence type="ECO:0000313" key="3">
    <source>
        <dbReference type="Proteomes" id="UP000093523"/>
    </source>
</evidence>
<dbReference type="STRING" id="688.A6E04_19465"/>
<evidence type="ECO:0000313" key="2">
    <source>
        <dbReference type="EMBL" id="OCH17035.1"/>
    </source>
</evidence>
<gene>
    <name evidence="2" type="ORF">A6E04_19465</name>
</gene>
<proteinExistence type="predicted"/>
<name>A0A1B9NTL5_ALILO</name>